<feature type="compositionally biased region" description="Polar residues" evidence="1">
    <location>
        <begin position="156"/>
        <end position="166"/>
    </location>
</feature>
<accession>A0ABU6WZW3</accession>
<dbReference type="EMBL" id="JASCZI010190124">
    <property type="protein sequence ID" value="MED6191137.1"/>
    <property type="molecule type" value="Genomic_DNA"/>
</dbReference>
<comment type="caution">
    <text evidence="2">The sequence shown here is derived from an EMBL/GenBank/DDBJ whole genome shotgun (WGS) entry which is preliminary data.</text>
</comment>
<evidence type="ECO:0000313" key="3">
    <source>
        <dbReference type="Proteomes" id="UP001341840"/>
    </source>
</evidence>
<dbReference type="Proteomes" id="UP001341840">
    <property type="component" value="Unassembled WGS sequence"/>
</dbReference>
<feature type="region of interest" description="Disordered" evidence="1">
    <location>
        <begin position="138"/>
        <end position="166"/>
    </location>
</feature>
<feature type="non-terminal residue" evidence="2">
    <location>
        <position position="1"/>
    </location>
</feature>
<protein>
    <submittedName>
        <fullName evidence="2">Uncharacterized protein</fullName>
    </submittedName>
</protein>
<proteinExistence type="predicted"/>
<sequence length="166" mass="16682">PGAAGRARPAPGPNNKTTARNAPRNPNVIVLPAVSGDGVRPGRRVTTRAEGTPAWVSPKAAPSPPVPGHGEGAKAGLPGAPGSRLAQRDGLLVGSSAVADGGRVRTSLPAARSSPPFQGPTTLGRLVSSLARPQVRRGYPLSLSISISGGKETNKDSPSNGERTGK</sequence>
<feature type="non-terminal residue" evidence="2">
    <location>
        <position position="166"/>
    </location>
</feature>
<keyword evidence="3" id="KW-1185">Reference proteome</keyword>
<feature type="region of interest" description="Disordered" evidence="1">
    <location>
        <begin position="1"/>
        <end position="124"/>
    </location>
</feature>
<evidence type="ECO:0000256" key="1">
    <source>
        <dbReference type="SAM" id="MobiDB-lite"/>
    </source>
</evidence>
<reference evidence="2 3" key="1">
    <citation type="journal article" date="2023" name="Plants (Basel)">
        <title>Bridging the Gap: Combining Genomics and Transcriptomics Approaches to Understand Stylosanthes scabra, an Orphan Legume from the Brazilian Caatinga.</title>
        <authorList>
            <person name="Ferreira-Neto J.R.C."/>
            <person name="da Silva M.D."/>
            <person name="Binneck E."/>
            <person name="de Melo N.F."/>
            <person name="da Silva R.H."/>
            <person name="de Melo A.L.T.M."/>
            <person name="Pandolfi V."/>
            <person name="Bustamante F.O."/>
            <person name="Brasileiro-Vidal A.C."/>
            <person name="Benko-Iseppon A.M."/>
        </authorList>
    </citation>
    <scope>NUCLEOTIDE SEQUENCE [LARGE SCALE GENOMIC DNA]</scope>
    <source>
        <tissue evidence="2">Leaves</tissue>
    </source>
</reference>
<organism evidence="2 3">
    <name type="scientific">Stylosanthes scabra</name>
    <dbReference type="NCBI Taxonomy" id="79078"/>
    <lineage>
        <taxon>Eukaryota</taxon>
        <taxon>Viridiplantae</taxon>
        <taxon>Streptophyta</taxon>
        <taxon>Embryophyta</taxon>
        <taxon>Tracheophyta</taxon>
        <taxon>Spermatophyta</taxon>
        <taxon>Magnoliopsida</taxon>
        <taxon>eudicotyledons</taxon>
        <taxon>Gunneridae</taxon>
        <taxon>Pentapetalae</taxon>
        <taxon>rosids</taxon>
        <taxon>fabids</taxon>
        <taxon>Fabales</taxon>
        <taxon>Fabaceae</taxon>
        <taxon>Papilionoideae</taxon>
        <taxon>50 kb inversion clade</taxon>
        <taxon>dalbergioids sensu lato</taxon>
        <taxon>Dalbergieae</taxon>
        <taxon>Pterocarpus clade</taxon>
        <taxon>Stylosanthes</taxon>
    </lineage>
</organism>
<gene>
    <name evidence="2" type="ORF">PIB30_113199</name>
</gene>
<evidence type="ECO:0000313" key="2">
    <source>
        <dbReference type="EMBL" id="MED6191137.1"/>
    </source>
</evidence>
<name>A0ABU6WZW3_9FABA</name>